<feature type="domain" description="Exocyst complex subunit EXOC6/Sec15 C-terminal" evidence="2">
    <location>
        <begin position="27"/>
        <end position="139"/>
    </location>
</feature>
<dbReference type="GO" id="GO:0006886">
    <property type="term" value="P:intracellular protein transport"/>
    <property type="evidence" value="ECO:0007669"/>
    <property type="project" value="InterPro"/>
</dbReference>
<dbReference type="RefSeq" id="XP_004334469.1">
    <property type="nucleotide sequence ID" value="XM_004334421.1"/>
</dbReference>
<dbReference type="Gene3D" id="1.20.58.670">
    <property type="entry name" value="Dsl1p vesicle tethering complex, Tip20p subunit, domain D"/>
    <property type="match status" value="1"/>
</dbReference>
<organism evidence="3 4">
    <name type="scientific">Acanthamoeba castellanii (strain ATCC 30010 / Neff)</name>
    <dbReference type="NCBI Taxonomy" id="1257118"/>
    <lineage>
        <taxon>Eukaryota</taxon>
        <taxon>Amoebozoa</taxon>
        <taxon>Discosea</taxon>
        <taxon>Longamoebia</taxon>
        <taxon>Centramoebida</taxon>
        <taxon>Acanthamoebidae</taxon>
        <taxon>Acanthamoeba</taxon>
    </lineage>
</organism>
<dbReference type="GO" id="GO:0000145">
    <property type="term" value="C:exocyst"/>
    <property type="evidence" value="ECO:0007669"/>
    <property type="project" value="TreeGrafter"/>
</dbReference>
<dbReference type="GO" id="GO:0006893">
    <property type="term" value="P:Golgi to plasma membrane transport"/>
    <property type="evidence" value="ECO:0007669"/>
    <property type="project" value="TreeGrafter"/>
</dbReference>
<dbReference type="Proteomes" id="UP000011083">
    <property type="component" value="Unassembled WGS sequence"/>
</dbReference>
<proteinExistence type="predicted"/>
<dbReference type="GeneID" id="14912962"/>
<dbReference type="KEGG" id="acan:ACA1_168480"/>
<dbReference type="OrthoDB" id="10267033at2759"/>
<reference evidence="3 4" key="1">
    <citation type="journal article" date="2013" name="Genome Biol.">
        <title>Genome of Acanthamoeba castellanii highlights extensive lateral gene transfer and early evolution of tyrosine kinase signaling.</title>
        <authorList>
            <person name="Clarke M."/>
            <person name="Lohan A.J."/>
            <person name="Liu B."/>
            <person name="Lagkouvardos I."/>
            <person name="Roy S."/>
            <person name="Zafar N."/>
            <person name="Bertelli C."/>
            <person name="Schilde C."/>
            <person name="Kianianmomeni A."/>
            <person name="Burglin T.R."/>
            <person name="Frech C."/>
            <person name="Turcotte B."/>
            <person name="Kopec K.O."/>
            <person name="Synnott J.M."/>
            <person name="Choo C."/>
            <person name="Paponov I."/>
            <person name="Finkler A."/>
            <person name="Soon Heng Tan C."/>
            <person name="Hutchins A.P."/>
            <person name="Weinmeier T."/>
            <person name="Rattei T."/>
            <person name="Chu J.S."/>
            <person name="Gimenez G."/>
            <person name="Irimia M."/>
            <person name="Rigden D.J."/>
            <person name="Fitzpatrick D.A."/>
            <person name="Lorenzo-Morales J."/>
            <person name="Bateman A."/>
            <person name="Chiu C.H."/>
            <person name="Tang P."/>
            <person name="Hegemann P."/>
            <person name="Fromm H."/>
            <person name="Raoult D."/>
            <person name="Greub G."/>
            <person name="Miranda-Saavedra D."/>
            <person name="Chen N."/>
            <person name="Nash P."/>
            <person name="Ginger M.L."/>
            <person name="Horn M."/>
            <person name="Schaap P."/>
            <person name="Caler L."/>
            <person name="Loftus B."/>
        </authorList>
    </citation>
    <scope>NUCLEOTIDE SEQUENCE [LARGE SCALE GENOMIC DNA]</scope>
    <source>
        <strain evidence="3 4">Neff</strain>
    </source>
</reference>
<dbReference type="EMBL" id="KB008115">
    <property type="protein sequence ID" value="ELR12456.1"/>
    <property type="molecule type" value="Genomic_DNA"/>
</dbReference>
<dbReference type="InterPro" id="IPR046361">
    <property type="entry name" value="EXOC6/Sec15_C"/>
</dbReference>
<keyword evidence="4" id="KW-1185">Reference proteome</keyword>
<dbReference type="AlphaFoldDB" id="L8GJU2"/>
<protein>
    <recommendedName>
        <fullName evidence="2">Exocyst complex subunit EXOC6/Sec15 C-terminal domain-containing protein</fullName>
    </recommendedName>
</protein>
<gene>
    <name evidence="3" type="ORF">ACA1_168480</name>
</gene>
<dbReference type="InterPro" id="IPR042044">
    <property type="entry name" value="EXOC6PINT-1/Sec15/Tip20_C_dom2"/>
</dbReference>
<sequence length="185" mass="21597">GAALLSLPYMKNCCNIFEAYIASFKYELNLIIIIIHMIEQRLLIYLGAEASPLSRSMFDALRENAEKRMFEVIDRKIDELFDNVDINWAPQAPSKEPRDWVGELFLYLQTTLAVFDPLRQELRDEIALEAFNRMAICLRSLDNDLRYAEGYIRQWNVSSLQNSIQELRQVRKRNNALFSSIRSSP</sequence>
<dbReference type="GO" id="GO:0090522">
    <property type="term" value="P:vesicle tethering involved in exocytosis"/>
    <property type="evidence" value="ECO:0007669"/>
    <property type="project" value="InterPro"/>
</dbReference>
<evidence type="ECO:0000313" key="4">
    <source>
        <dbReference type="Proteomes" id="UP000011083"/>
    </source>
</evidence>
<dbReference type="PANTHER" id="PTHR12702">
    <property type="entry name" value="SEC15"/>
    <property type="match status" value="1"/>
</dbReference>
<dbReference type="VEuPathDB" id="AmoebaDB:ACA1_168480"/>
<dbReference type="GO" id="GO:0016020">
    <property type="term" value="C:membrane"/>
    <property type="evidence" value="ECO:0007669"/>
    <property type="project" value="TreeGrafter"/>
</dbReference>
<evidence type="ECO:0000256" key="1">
    <source>
        <dbReference type="ARBA" id="ARBA00023054"/>
    </source>
</evidence>
<evidence type="ECO:0000313" key="3">
    <source>
        <dbReference type="EMBL" id="ELR12456.1"/>
    </source>
</evidence>
<name>L8GJU2_ACACF</name>
<dbReference type="InterPro" id="IPR007225">
    <property type="entry name" value="EXOC6/Sec15"/>
</dbReference>
<accession>L8GJU2</accession>
<dbReference type="PANTHER" id="PTHR12702:SF0">
    <property type="entry name" value="EXOCYST COMPLEX COMPONENT 6"/>
    <property type="match status" value="1"/>
</dbReference>
<evidence type="ECO:0000259" key="2">
    <source>
        <dbReference type="Pfam" id="PF04091"/>
    </source>
</evidence>
<feature type="non-terminal residue" evidence="3">
    <location>
        <position position="185"/>
    </location>
</feature>
<dbReference type="Pfam" id="PF04091">
    <property type="entry name" value="Sec15_C"/>
    <property type="match status" value="1"/>
</dbReference>
<keyword evidence="1" id="KW-0175">Coiled coil</keyword>